<protein>
    <submittedName>
        <fullName evidence="5">Outer membrane beta-barrel protein</fullName>
    </submittedName>
</protein>
<dbReference type="EMBL" id="JBHRTI010000003">
    <property type="protein sequence ID" value="MFC3147106.1"/>
    <property type="molecule type" value="Genomic_DNA"/>
</dbReference>
<sequence length="186" mass="19288">MKKTQIAAAALLLAGLGSTGAVMAQTVQGPYVGATAGVSRFSGDCTGTTSCDRNGTAFKLYGGVNFNEIFGAELSYSDLGKAKAAVGPFTGEIKARALDVAGTARFPVTNDVSVFGKLGVSNIRAKGTAPGFSESDTSWQPVAGVGVNWNLSKEFAVRAELENRRYKLGGVKDTINTFSVGAQMNF</sequence>
<evidence type="ECO:0000256" key="2">
    <source>
        <dbReference type="ARBA" id="ARBA00022729"/>
    </source>
</evidence>
<accession>A0ABV7H3H7</accession>
<dbReference type="Proteomes" id="UP001595556">
    <property type="component" value="Unassembled WGS sequence"/>
</dbReference>
<organism evidence="5 6">
    <name type="scientific">Piscinibacterium candidicorallinum</name>
    <dbReference type="NCBI Taxonomy" id="1793872"/>
    <lineage>
        <taxon>Bacteria</taxon>
        <taxon>Pseudomonadati</taxon>
        <taxon>Pseudomonadota</taxon>
        <taxon>Betaproteobacteria</taxon>
        <taxon>Burkholderiales</taxon>
        <taxon>Piscinibacterium</taxon>
    </lineage>
</organism>
<dbReference type="Pfam" id="PF13505">
    <property type="entry name" value="OMP_b-brl"/>
    <property type="match status" value="1"/>
</dbReference>
<name>A0ABV7H3H7_9BURK</name>
<reference evidence="6" key="1">
    <citation type="journal article" date="2019" name="Int. J. Syst. Evol. Microbiol.">
        <title>The Global Catalogue of Microorganisms (GCM) 10K type strain sequencing project: providing services to taxonomists for standard genome sequencing and annotation.</title>
        <authorList>
            <consortium name="The Broad Institute Genomics Platform"/>
            <consortium name="The Broad Institute Genome Sequencing Center for Infectious Disease"/>
            <person name="Wu L."/>
            <person name="Ma J."/>
        </authorList>
    </citation>
    <scope>NUCLEOTIDE SEQUENCE [LARGE SCALE GENOMIC DNA]</scope>
    <source>
        <strain evidence="6">KCTC 52168</strain>
    </source>
</reference>
<evidence type="ECO:0000313" key="5">
    <source>
        <dbReference type="EMBL" id="MFC3147106.1"/>
    </source>
</evidence>
<evidence type="ECO:0000313" key="6">
    <source>
        <dbReference type="Proteomes" id="UP001595556"/>
    </source>
</evidence>
<evidence type="ECO:0000256" key="1">
    <source>
        <dbReference type="ARBA" id="ARBA00004442"/>
    </source>
</evidence>
<keyword evidence="6" id="KW-1185">Reference proteome</keyword>
<evidence type="ECO:0000256" key="3">
    <source>
        <dbReference type="SAM" id="SignalP"/>
    </source>
</evidence>
<feature type="signal peptide" evidence="3">
    <location>
        <begin position="1"/>
        <end position="24"/>
    </location>
</feature>
<gene>
    <name evidence="5" type="ORF">ACFOEN_05555</name>
</gene>
<dbReference type="InterPro" id="IPR011250">
    <property type="entry name" value="OMP/PagP_B-barrel"/>
</dbReference>
<dbReference type="InterPro" id="IPR027385">
    <property type="entry name" value="Beta-barrel_OMP"/>
</dbReference>
<proteinExistence type="predicted"/>
<dbReference type="Gene3D" id="2.40.160.20">
    <property type="match status" value="1"/>
</dbReference>
<evidence type="ECO:0000259" key="4">
    <source>
        <dbReference type="Pfam" id="PF13505"/>
    </source>
</evidence>
<dbReference type="RefSeq" id="WP_377301850.1">
    <property type="nucleotide sequence ID" value="NZ_CP180191.1"/>
</dbReference>
<keyword evidence="2 3" id="KW-0732">Signal</keyword>
<comment type="subcellular location">
    <subcellularLocation>
        <location evidence="1">Cell outer membrane</location>
    </subcellularLocation>
</comment>
<comment type="caution">
    <text evidence="5">The sequence shown here is derived from an EMBL/GenBank/DDBJ whole genome shotgun (WGS) entry which is preliminary data.</text>
</comment>
<feature type="domain" description="Outer membrane protein beta-barrel" evidence="4">
    <location>
        <begin position="9"/>
        <end position="186"/>
    </location>
</feature>
<feature type="chain" id="PRO_5046005514" evidence="3">
    <location>
        <begin position="25"/>
        <end position="186"/>
    </location>
</feature>
<dbReference type="SUPFAM" id="SSF56925">
    <property type="entry name" value="OMPA-like"/>
    <property type="match status" value="1"/>
</dbReference>